<dbReference type="PRINTS" id="PR00080">
    <property type="entry name" value="SDRFAMILY"/>
</dbReference>
<dbReference type="EMBL" id="JBFCZG010000007">
    <property type="protein sequence ID" value="KAL3419864.1"/>
    <property type="molecule type" value="Genomic_DNA"/>
</dbReference>
<reference evidence="2 3" key="1">
    <citation type="submission" date="2024-06" db="EMBL/GenBank/DDBJ databases">
        <title>Complete genome of Phlyctema vagabunda strain 19-DSS-EL-015.</title>
        <authorList>
            <person name="Fiorenzani C."/>
        </authorList>
    </citation>
    <scope>NUCLEOTIDE SEQUENCE [LARGE SCALE GENOMIC DNA]</scope>
    <source>
        <strain evidence="2 3">19-DSS-EL-015</strain>
    </source>
</reference>
<protein>
    <submittedName>
        <fullName evidence="2">Short-chain dehydrogenase reductase sdr</fullName>
    </submittedName>
</protein>
<comment type="caution">
    <text evidence="2">The sequence shown here is derived from an EMBL/GenBank/DDBJ whole genome shotgun (WGS) entry which is preliminary data.</text>
</comment>
<dbReference type="Proteomes" id="UP001629113">
    <property type="component" value="Unassembled WGS sequence"/>
</dbReference>
<dbReference type="Pfam" id="PF13561">
    <property type="entry name" value="adh_short_C2"/>
    <property type="match status" value="1"/>
</dbReference>
<organism evidence="2 3">
    <name type="scientific">Phlyctema vagabunda</name>
    <dbReference type="NCBI Taxonomy" id="108571"/>
    <lineage>
        <taxon>Eukaryota</taxon>
        <taxon>Fungi</taxon>
        <taxon>Dikarya</taxon>
        <taxon>Ascomycota</taxon>
        <taxon>Pezizomycotina</taxon>
        <taxon>Leotiomycetes</taxon>
        <taxon>Helotiales</taxon>
        <taxon>Dermateaceae</taxon>
        <taxon>Phlyctema</taxon>
    </lineage>
</organism>
<dbReference type="InterPro" id="IPR002347">
    <property type="entry name" value="SDR_fam"/>
</dbReference>
<name>A0ABR4P988_9HELO</name>
<gene>
    <name evidence="2" type="ORF">PVAG01_08362</name>
</gene>
<evidence type="ECO:0000256" key="1">
    <source>
        <dbReference type="ARBA" id="ARBA00006484"/>
    </source>
</evidence>
<dbReference type="SUPFAM" id="SSF51735">
    <property type="entry name" value="NAD(P)-binding Rossmann-fold domains"/>
    <property type="match status" value="1"/>
</dbReference>
<accession>A0ABR4P988</accession>
<dbReference type="CDD" id="cd05233">
    <property type="entry name" value="SDR_c"/>
    <property type="match status" value="1"/>
</dbReference>
<proteinExistence type="inferred from homology"/>
<dbReference type="PANTHER" id="PTHR42760">
    <property type="entry name" value="SHORT-CHAIN DEHYDROGENASES/REDUCTASES FAMILY MEMBER"/>
    <property type="match status" value="1"/>
</dbReference>
<evidence type="ECO:0000313" key="2">
    <source>
        <dbReference type="EMBL" id="KAL3419864.1"/>
    </source>
</evidence>
<comment type="similarity">
    <text evidence="1">Belongs to the short-chain dehydrogenases/reductases (SDR) family.</text>
</comment>
<dbReference type="PRINTS" id="PR00081">
    <property type="entry name" value="GDHRDH"/>
</dbReference>
<sequence>MVALLKGAAFITGAASGIGKATAFAFAKHGIQALYLTDRDSVALAETTASLQSEYPQLKIAQRQLDVCDEAGIEESVADAVANFKRLDVAVNVAGIGGGGKETVETETSDWMKVIDVNLHGVWRCQRAQLRWMIKQEDLGTRVGRGNIINVASMYGLVGAPAHMPTTAYAASKHGVVGLTKTDAIAYAPHKIRINAICPGYVATPLLQRVVESGAMDPEIAKTPMRRMADPEEIGDSISFLASELSSFVTGSQLVVDGGYTAN</sequence>
<keyword evidence="3" id="KW-1185">Reference proteome</keyword>
<dbReference type="Gene3D" id="3.40.50.720">
    <property type="entry name" value="NAD(P)-binding Rossmann-like Domain"/>
    <property type="match status" value="1"/>
</dbReference>
<evidence type="ECO:0000313" key="3">
    <source>
        <dbReference type="Proteomes" id="UP001629113"/>
    </source>
</evidence>
<dbReference type="InterPro" id="IPR036291">
    <property type="entry name" value="NAD(P)-bd_dom_sf"/>
</dbReference>